<protein>
    <recommendedName>
        <fullName evidence="4">Stage II sporulation protein M</fullName>
    </recommendedName>
</protein>
<proteinExistence type="predicted"/>
<feature type="transmembrane region" description="Helical" evidence="1">
    <location>
        <begin position="117"/>
        <end position="139"/>
    </location>
</feature>
<keyword evidence="1" id="KW-0472">Membrane</keyword>
<reference evidence="3" key="1">
    <citation type="journal article" date="2018" name="Sci. Rep.">
        <title>Lignite coal burning seam in the remote Altai Mountains harbors a hydrogen-driven thermophilic microbial community.</title>
        <authorList>
            <person name="Kadnikov V.V."/>
            <person name="Mardanov A.V."/>
            <person name="Ivasenko D.A."/>
            <person name="Antsiferov D.V."/>
            <person name="Beletsky A.V."/>
            <person name="Karnachuk O.V."/>
            <person name="Ravin N.V."/>
        </authorList>
    </citation>
    <scope>NUCLEOTIDE SEQUENCE [LARGE SCALE GENOMIC DNA]</scope>
</reference>
<evidence type="ECO:0008006" key="4">
    <source>
        <dbReference type="Google" id="ProtNLM"/>
    </source>
</evidence>
<keyword evidence="1" id="KW-1133">Transmembrane helix</keyword>
<feature type="transmembrane region" description="Helical" evidence="1">
    <location>
        <begin position="199"/>
        <end position="216"/>
    </location>
</feature>
<gene>
    <name evidence="2" type="ORF">BSOLF_0317</name>
</gene>
<keyword evidence="1" id="KW-0812">Transmembrane</keyword>
<dbReference type="Pfam" id="PF01944">
    <property type="entry name" value="SpoIIM"/>
    <property type="match status" value="1"/>
</dbReference>
<organism evidence="2 3">
    <name type="scientific">Candidatus Carbonibacillus altaicus</name>
    <dbReference type="NCBI Taxonomy" id="2163959"/>
    <lineage>
        <taxon>Bacteria</taxon>
        <taxon>Bacillati</taxon>
        <taxon>Bacillota</taxon>
        <taxon>Bacilli</taxon>
        <taxon>Bacillales</taxon>
        <taxon>Candidatus Carbonibacillus</taxon>
    </lineage>
</organism>
<feature type="transmembrane region" description="Helical" evidence="1">
    <location>
        <begin position="236"/>
        <end position="269"/>
    </location>
</feature>
<name>A0A2R6XXF8_9BACL</name>
<feature type="transmembrane region" description="Helical" evidence="1">
    <location>
        <begin position="28"/>
        <end position="46"/>
    </location>
</feature>
<feature type="transmembrane region" description="Helical" evidence="1">
    <location>
        <begin position="290"/>
        <end position="316"/>
    </location>
</feature>
<comment type="caution">
    <text evidence="2">The sequence shown here is derived from an EMBL/GenBank/DDBJ whole genome shotgun (WGS) entry which is preliminary data.</text>
</comment>
<dbReference type="Proteomes" id="UP000244338">
    <property type="component" value="Unassembled WGS sequence"/>
</dbReference>
<feature type="transmembrane region" description="Helical" evidence="1">
    <location>
        <begin position="88"/>
        <end position="110"/>
    </location>
</feature>
<dbReference type="InterPro" id="IPR002798">
    <property type="entry name" value="SpoIIM-like"/>
</dbReference>
<dbReference type="PANTHER" id="PTHR35337">
    <property type="entry name" value="SLR1478 PROTEIN"/>
    <property type="match status" value="1"/>
</dbReference>
<feature type="transmembrane region" description="Helical" evidence="1">
    <location>
        <begin position="382"/>
        <end position="403"/>
    </location>
</feature>
<dbReference type="AlphaFoldDB" id="A0A2R6XXF8"/>
<accession>A0A2R6XXF8</accession>
<feature type="transmembrane region" description="Helical" evidence="1">
    <location>
        <begin position="6"/>
        <end position="21"/>
    </location>
</feature>
<evidence type="ECO:0000313" key="2">
    <source>
        <dbReference type="EMBL" id="PTQ55109.1"/>
    </source>
</evidence>
<feature type="transmembrane region" description="Helical" evidence="1">
    <location>
        <begin position="176"/>
        <end position="194"/>
    </location>
</feature>
<evidence type="ECO:0000256" key="1">
    <source>
        <dbReference type="SAM" id="Phobius"/>
    </source>
</evidence>
<dbReference type="EMBL" id="PEBX01000193">
    <property type="protein sequence ID" value="PTQ55109.1"/>
    <property type="molecule type" value="Genomic_DNA"/>
</dbReference>
<dbReference type="PANTHER" id="PTHR35337:SF1">
    <property type="entry name" value="SLR1478 PROTEIN"/>
    <property type="match status" value="1"/>
</dbReference>
<evidence type="ECO:0000313" key="3">
    <source>
        <dbReference type="Proteomes" id="UP000244338"/>
    </source>
</evidence>
<feature type="transmembrane region" description="Helical" evidence="1">
    <location>
        <begin position="336"/>
        <end position="361"/>
    </location>
</feature>
<sequence length="407" mass="45083">MGVPTGFVVVLAFVLPILQLAHNPYARAFLIFIVFFIALQNVAGDIQSDFQDVFYYRSDLRRLPLYHLLGVERPETFLRSKMELLSCLVQRIAGVPLAILGTLAFIFLGVRAVILGVVAAFVFRAFLKGAVFSVASFWYQRFLQAFHLRDFRLRPPEEERIEEQVFQMVVDPPQSVLYYVSILVSMVVASYGLVQGVGWLFYGLAFFGIWTLFWTFRYREVFGVTAEQEKKASLVFWLSATGASLFVFGIGTVGGFAISGGLGEIIGAFRSIESPTLSWETILFNNGRVALLLFAVGVVSLGFGALLVLLFQGLVLGGSVRIAADSLGWEIVLRKILPHAFLEIGGISLIAAVSFTGLRVLRSIRREGRLSGERLTSWLQEVVWALLLGVILLVVAAFVEAYISSRG</sequence>